<dbReference type="EMBL" id="JBBMLE010000003">
    <property type="protein sequence ID" value="MEK0251185.1"/>
    <property type="molecule type" value="Genomic_DNA"/>
</dbReference>
<proteinExistence type="predicted"/>
<protein>
    <submittedName>
        <fullName evidence="1">Phage regulatory CII family protein</fullName>
    </submittedName>
</protein>
<dbReference type="Proteomes" id="UP001498501">
    <property type="component" value="Unassembled WGS sequence"/>
</dbReference>
<keyword evidence="2" id="KW-1185">Reference proteome</keyword>
<comment type="caution">
    <text evidence="1">The sequence shown here is derived from an EMBL/GenBank/DDBJ whole genome shotgun (WGS) entry which is preliminary data.</text>
</comment>
<dbReference type="InterPro" id="IPR009679">
    <property type="entry name" value="Phage_186_CII-like"/>
</dbReference>
<sequence>MFLSFNDRRERAVMPLELALKAAVSNSDKDDCMMAVIAEKNGFNINTFRSSINPTTPTHKPNIYHLEAILSETKDTRIMDSICAIHGNAAWFVLPKVDVLSNSDFIFKVGKLAHENGDLVQSIVAAIKDNVITSDELAVIRKESYELIGIAATLLAMAELHHEGKSL</sequence>
<dbReference type="Pfam" id="PF06892">
    <property type="entry name" value="Phage_CP76"/>
    <property type="match status" value="1"/>
</dbReference>
<accession>A0ABU8ZCA6</accession>
<evidence type="ECO:0000313" key="1">
    <source>
        <dbReference type="EMBL" id="MEK0251185.1"/>
    </source>
</evidence>
<reference evidence="1 2" key="1">
    <citation type="submission" date="2024-03" db="EMBL/GenBank/DDBJ databases">
        <title>Cross-transmission of Acinetobacter junii carrying blaOXA-58 in a neonatal intensive care unit.</title>
        <authorList>
            <person name="Bour M."/>
            <person name="Potron A."/>
            <person name="Lecointe D."/>
        </authorList>
    </citation>
    <scope>NUCLEOTIDE SEQUENCE [LARGE SCALE GENOMIC DNA]</scope>
    <source>
        <strain evidence="1 2">21A3096 case 1</strain>
    </source>
</reference>
<organism evidence="1 2">
    <name type="scientific">Acinetobacter junii</name>
    <dbReference type="NCBI Taxonomy" id="40215"/>
    <lineage>
        <taxon>Bacteria</taxon>
        <taxon>Pseudomonadati</taxon>
        <taxon>Pseudomonadota</taxon>
        <taxon>Gammaproteobacteria</taxon>
        <taxon>Moraxellales</taxon>
        <taxon>Moraxellaceae</taxon>
        <taxon>Acinetobacter</taxon>
    </lineage>
</organism>
<dbReference type="RefSeq" id="WP_340473587.1">
    <property type="nucleotide sequence ID" value="NZ_JBBMLE010000003.1"/>
</dbReference>
<name>A0ABU8ZCA6_ACIJU</name>
<gene>
    <name evidence="1" type="ORF">WM018_01380</name>
</gene>
<evidence type="ECO:0000313" key="2">
    <source>
        <dbReference type="Proteomes" id="UP001498501"/>
    </source>
</evidence>